<dbReference type="Proteomes" id="UP000799302">
    <property type="component" value="Unassembled WGS sequence"/>
</dbReference>
<accession>A0A6A6TYM8</accession>
<evidence type="ECO:0000313" key="2">
    <source>
        <dbReference type="Proteomes" id="UP000799302"/>
    </source>
</evidence>
<dbReference type="AlphaFoldDB" id="A0A6A6TYM8"/>
<proteinExistence type="predicted"/>
<name>A0A6A6TYM8_9PEZI</name>
<reference evidence="1" key="1">
    <citation type="journal article" date="2020" name="Stud. Mycol.">
        <title>101 Dothideomycetes genomes: a test case for predicting lifestyles and emergence of pathogens.</title>
        <authorList>
            <person name="Haridas S."/>
            <person name="Albert R."/>
            <person name="Binder M."/>
            <person name="Bloem J."/>
            <person name="Labutti K."/>
            <person name="Salamov A."/>
            <person name="Andreopoulos B."/>
            <person name="Baker S."/>
            <person name="Barry K."/>
            <person name="Bills G."/>
            <person name="Bluhm B."/>
            <person name="Cannon C."/>
            <person name="Castanera R."/>
            <person name="Culley D."/>
            <person name="Daum C."/>
            <person name="Ezra D."/>
            <person name="Gonzalez J."/>
            <person name="Henrissat B."/>
            <person name="Kuo A."/>
            <person name="Liang C."/>
            <person name="Lipzen A."/>
            <person name="Lutzoni F."/>
            <person name="Magnuson J."/>
            <person name="Mondo S."/>
            <person name="Nolan M."/>
            <person name="Ohm R."/>
            <person name="Pangilinan J."/>
            <person name="Park H.-J."/>
            <person name="Ramirez L."/>
            <person name="Alfaro M."/>
            <person name="Sun H."/>
            <person name="Tritt A."/>
            <person name="Yoshinaga Y."/>
            <person name="Zwiers L.-H."/>
            <person name="Turgeon B."/>
            <person name="Goodwin S."/>
            <person name="Spatafora J."/>
            <person name="Crous P."/>
            <person name="Grigoriev I."/>
        </authorList>
    </citation>
    <scope>NUCLEOTIDE SEQUENCE</scope>
    <source>
        <strain evidence="1">CBS 115976</strain>
    </source>
</reference>
<protein>
    <submittedName>
        <fullName evidence="1">Uncharacterized protein</fullName>
    </submittedName>
</protein>
<sequence length="200" mass="21970">MSIPNHYRYDTGLCTLVEYDPAGIYYYPVQPAPPTYAFIEPAPTAVVTAPTATMPLWTPYPYQYNAYFQQPQYPPPPNDGVPGSVLPGGLPPGRTYIFAQDNTHVNVIRRGYDPANEVNSPEYDPITLPSSTSINDLIALAGGGNGCKLLELYEAGSGRFNKGIEFTQGDNGNAKKSLRDFGWDVRSKDGAPVFVWLRET</sequence>
<evidence type="ECO:0000313" key="1">
    <source>
        <dbReference type="EMBL" id="KAF2664431.1"/>
    </source>
</evidence>
<keyword evidence="2" id="KW-1185">Reference proteome</keyword>
<organism evidence="1 2">
    <name type="scientific">Microthyrium microscopicum</name>
    <dbReference type="NCBI Taxonomy" id="703497"/>
    <lineage>
        <taxon>Eukaryota</taxon>
        <taxon>Fungi</taxon>
        <taxon>Dikarya</taxon>
        <taxon>Ascomycota</taxon>
        <taxon>Pezizomycotina</taxon>
        <taxon>Dothideomycetes</taxon>
        <taxon>Dothideomycetes incertae sedis</taxon>
        <taxon>Microthyriales</taxon>
        <taxon>Microthyriaceae</taxon>
        <taxon>Microthyrium</taxon>
    </lineage>
</organism>
<dbReference type="EMBL" id="MU004242">
    <property type="protein sequence ID" value="KAF2664431.1"/>
    <property type="molecule type" value="Genomic_DNA"/>
</dbReference>
<dbReference type="OrthoDB" id="10057496at2759"/>
<gene>
    <name evidence="1" type="ORF">BT63DRAFT_89499</name>
</gene>